<reference evidence="2" key="1">
    <citation type="submission" date="2019-08" db="EMBL/GenBank/DDBJ databases">
        <authorList>
            <person name="Kucharzyk K."/>
            <person name="Murdoch R.W."/>
            <person name="Higgins S."/>
            <person name="Loffler F."/>
        </authorList>
    </citation>
    <scope>NUCLEOTIDE SEQUENCE</scope>
</reference>
<evidence type="ECO:0000256" key="1">
    <source>
        <dbReference type="SAM" id="MobiDB-lite"/>
    </source>
</evidence>
<organism evidence="2">
    <name type="scientific">bioreactor metagenome</name>
    <dbReference type="NCBI Taxonomy" id="1076179"/>
    <lineage>
        <taxon>unclassified sequences</taxon>
        <taxon>metagenomes</taxon>
        <taxon>ecological metagenomes</taxon>
    </lineage>
</organism>
<name>A0A645F0I5_9ZZZZ</name>
<gene>
    <name evidence="2" type="ORF">SDC9_154526</name>
</gene>
<sequence>MIEHRRLRRQHRRNRGAVAVEVGSQHFDPGLRQSPVQRGIDRGEDSRPAVRQVVAGDAGHHHVMEVEARRRFREALRFILFHRKRMRIVIDRAEFAVSRTASTHDEERGGSGAEALPDIRTERPGTDRIEPEVPQDSGDVRAAAAARPHPDLQPVRELRSRRFPRPLHGQLPQSEMTSAAFEPPNAKLFEMPWRMLTPSRHSRIRSAQPNSGSGLSRLIDGDRNLRSSISEVKMISAAPVAPIM</sequence>
<feature type="compositionally biased region" description="Basic and acidic residues" evidence="1">
    <location>
        <begin position="117"/>
        <end position="131"/>
    </location>
</feature>
<feature type="region of interest" description="Disordered" evidence="1">
    <location>
        <begin position="27"/>
        <end position="47"/>
    </location>
</feature>
<dbReference type="EMBL" id="VSSQ01053215">
    <property type="protein sequence ID" value="MPN07260.1"/>
    <property type="molecule type" value="Genomic_DNA"/>
</dbReference>
<accession>A0A645F0I5</accession>
<evidence type="ECO:0000313" key="2">
    <source>
        <dbReference type="EMBL" id="MPN07260.1"/>
    </source>
</evidence>
<feature type="region of interest" description="Disordered" evidence="1">
    <location>
        <begin position="99"/>
        <end position="134"/>
    </location>
</feature>
<dbReference type="AlphaFoldDB" id="A0A645F0I5"/>
<proteinExistence type="predicted"/>
<comment type="caution">
    <text evidence="2">The sequence shown here is derived from an EMBL/GenBank/DDBJ whole genome shotgun (WGS) entry which is preliminary data.</text>
</comment>
<protein>
    <submittedName>
        <fullName evidence="2">Uncharacterized protein</fullName>
    </submittedName>
</protein>